<feature type="transmembrane region" description="Helical" evidence="1">
    <location>
        <begin position="49"/>
        <end position="68"/>
    </location>
</feature>
<keyword evidence="1" id="KW-1133">Transmembrane helix</keyword>
<reference evidence="3" key="1">
    <citation type="journal article" date="2019" name="Int. J. Syst. Evol. Microbiol.">
        <title>The Global Catalogue of Microorganisms (GCM) 10K type strain sequencing project: providing services to taxonomists for standard genome sequencing and annotation.</title>
        <authorList>
            <consortium name="The Broad Institute Genomics Platform"/>
            <consortium name="The Broad Institute Genome Sequencing Center for Infectious Disease"/>
            <person name="Wu L."/>
            <person name="Ma J."/>
        </authorList>
    </citation>
    <scope>NUCLEOTIDE SEQUENCE [LARGE SCALE GENOMIC DNA]</scope>
    <source>
        <strain evidence="3">CGMCC 1.7656</strain>
    </source>
</reference>
<name>A0ABQ2NIZ9_9FLAO</name>
<comment type="caution">
    <text evidence="2">The sequence shown here is derived from an EMBL/GenBank/DDBJ whole genome shotgun (WGS) entry which is preliminary data.</text>
</comment>
<protein>
    <submittedName>
        <fullName evidence="2">Uncharacterized protein</fullName>
    </submittedName>
</protein>
<evidence type="ECO:0000256" key="1">
    <source>
        <dbReference type="SAM" id="Phobius"/>
    </source>
</evidence>
<keyword evidence="1" id="KW-0812">Transmembrane</keyword>
<keyword evidence="3" id="KW-1185">Reference proteome</keyword>
<sequence length="73" mass="8589">MENKILYQIIIGGIFYFLVSLALYTFFKEPKQILKDFLDVTISSFLEKFLFVFLAPVLIIALPLILIFRNKKK</sequence>
<proteinExistence type="predicted"/>
<keyword evidence="1" id="KW-0472">Membrane</keyword>
<evidence type="ECO:0000313" key="2">
    <source>
        <dbReference type="EMBL" id="GGP02540.1"/>
    </source>
</evidence>
<dbReference type="RefSeq" id="WP_188616720.1">
    <property type="nucleotide sequence ID" value="NZ_BMLV01000001.1"/>
</dbReference>
<dbReference type="EMBL" id="BMLV01000001">
    <property type="protein sequence ID" value="GGP02540.1"/>
    <property type="molecule type" value="Genomic_DNA"/>
</dbReference>
<organism evidence="2 3">
    <name type="scientific">Cloacibacterium rupense</name>
    <dbReference type="NCBI Taxonomy" id="517423"/>
    <lineage>
        <taxon>Bacteria</taxon>
        <taxon>Pseudomonadati</taxon>
        <taxon>Bacteroidota</taxon>
        <taxon>Flavobacteriia</taxon>
        <taxon>Flavobacteriales</taxon>
        <taxon>Weeksellaceae</taxon>
    </lineage>
</organism>
<evidence type="ECO:0000313" key="3">
    <source>
        <dbReference type="Proteomes" id="UP000620064"/>
    </source>
</evidence>
<dbReference type="Proteomes" id="UP000620064">
    <property type="component" value="Unassembled WGS sequence"/>
</dbReference>
<accession>A0ABQ2NIZ9</accession>
<gene>
    <name evidence="2" type="ORF">GCM10010992_07330</name>
</gene>
<feature type="transmembrane region" description="Helical" evidence="1">
    <location>
        <begin position="5"/>
        <end position="27"/>
    </location>
</feature>